<evidence type="ECO:0000313" key="2">
    <source>
        <dbReference type="EMBL" id="MBH0239560.1"/>
    </source>
</evidence>
<name>A0A931N001_9HYPH</name>
<accession>A0A931N001</accession>
<dbReference type="Pfam" id="PF06850">
    <property type="entry name" value="PHB_depo_C"/>
    <property type="match status" value="1"/>
</dbReference>
<keyword evidence="3" id="KW-1185">Reference proteome</keyword>
<reference evidence="2" key="1">
    <citation type="submission" date="2020-12" db="EMBL/GenBank/DDBJ databases">
        <title>Methylobrevis albus sp. nov., isolated from fresh water lack sediment.</title>
        <authorList>
            <person name="Zou Q."/>
        </authorList>
    </citation>
    <scope>NUCLEOTIDE SEQUENCE</scope>
    <source>
        <strain evidence="2">L22</strain>
    </source>
</reference>
<dbReference type="InterPro" id="IPR051321">
    <property type="entry name" value="PHA/PHB_synthase"/>
</dbReference>
<evidence type="ECO:0000259" key="1">
    <source>
        <dbReference type="Pfam" id="PF06850"/>
    </source>
</evidence>
<dbReference type="SUPFAM" id="SSF53474">
    <property type="entry name" value="alpha/beta-Hydrolases"/>
    <property type="match status" value="1"/>
</dbReference>
<evidence type="ECO:0000313" key="3">
    <source>
        <dbReference type="Proteomes" id="UP000631694"/>
    </source>
</evidence>
<feature type="domain" description="PHB de-polymerase C-terminal" evidence="1">
    <location>
        <begin position="202"/>
        <end position="401"/>
    </location>
</feature>
<dbReference type="NCBIfam" id="TIGR01849">
    <property type="entry name" value="PHB_depoly_PhaZ"/>
    <property type="match status" value="1"/>
</dbReference>
<dbReference type="InterPro" id="IPR009656">
    <property type="entry name" value="PHB_depo_C"/>
</dbReference>
<organism evidence="2 3">
    <name type="scientific">Methylobrevis albus</name>
    <dbReference type="NCBI Taxonomy" id="2793297"/>
    <lineage>
        <taxon>Bacteria</taxon>
        <taxon>Pseudomonadati</taxon>
        <taxon>Pseudomonadota</taxon>
        <taxon>Alphaproteobacteria</taxon>
        <taxon>Hyphomicrobiales</taxon>
        <taxon>Pleomorphomonadaceae</taxon>
        <taxon>Methylobrevis</taxon>
    </lineage>
</organism>
<dbReference type="EMBL" id="JADZLT010000055">
    <property type="protein sequence ID" value="MBH0239560.1"/>
    <property type="molecule type" value="Genomic_DNA"/>
</dbReference>
<dbReference type="Proteomes" id="UP000631694">
    <property type="component" value="Unassembled WGS sequence"/>
</dbReference>
<dbReference type="PANTHER" id="PTHR36837">
    <property type="entry name" value="POLY(3-HYDROXYALKANOATE) POLYMERASE SUBUNIT PHAC"/>
    <property type="match status" value="1"/>
</dbReference>
<dbReference type="InterPro" id="IPR029058">
    <property type="entry name" value="AB_hydrolase_fold"/>
</dbReference>
<dbReference type="AlphaFoldDB" id="A0A931N001"/>
<dbReference type="InterPro" id="IPR010915">
    <property type="entry name" value="PHB_depoly_PhaZ"/>
</dbReference>
<dbReference type="RefSeq" id="WP_197312644.1">
    <property type="nucleotide sequence ID" value="NZ_JADZLT010000055.1"/>
</dbReference>
<dbReference type="Gene3D" id="3.40.50.1820">
    <property type="entry name" value="alpha/beta hydrolase"/>
    <property type="match status" value="1"/>
</dbReference>
<proteinExistence type="predicted"/>
<dbReference type="PIRSF" id="PIRSF020818">
    <property type="entry name" value="PHB_depoly_PhaZ"/>
    <property type="match status" value="1"/>
</dbReference>
<gene>
    <name evidence="2" type="primary">phaZ</name>
    <name evidence="2" type="ORF">I5731_17190</name>
</gene>
<comment type="caution">
    <text evidence="2">The sequence shown here is derived from an EMBL/GenBank/DDBJ whole genome shotgun (WGS) entry which is preliminary data.</text>
</comment>
<protein>
    <submittedName>
        <fullName evidence="2">Polyhydroxyalkanoate depolymerase</fullName>
    </submittedName>
</protein>
<sequence length="404" mass="44665">MLYHAYQMMTDAAEPVRRFARLAHAMFAVPDGTLGPFAPRQAAAFWSMIADTAYTHERPAYAIDSVRVGNVDAAVTEQAVFSTPFGTLLHFAKDVETPQPKMLVVAPLSGHFATLLRGTVKTLLADHDVYITDWHNARDVPLGAGRFGFDDYVEHVIRFIEEIGPGTHVLAVCQPCVQVLAAAAVMAEDRNPAAPSSMTLMAGPVDVRVNPTEVNRLANGKPLEWFAEKLIATVPARYGGAGRRVYPGFLQLTAFMMMNPARHEKAHRDLHRHLARGETAEAATIRAFYDEYFAVLDLDAEFYLETIDIVFQRALLAKGELSYRGRPVDPAKIRRTALLTVEGERDDICALGQTAAAHDLCTGLKPFLKRHHMQPGVGHYGVFSGRRWEGQVYPIVRNMVLATS</sequence>
<dbReference type="PANTHER" id="PTHR36837:SF4">
    <property type="entry name" value="BLR0908 PROTEIN"/>
    <property type="match status" value="1"/>
</dbReference>